<evidence type="ECO:0000256" key="1">
    <source>
        <dbReference type="SAM" id="MobiDB-lite"/>
    </source>
</evidence>
<comment type="caution">
    <text evidence="2">The sequence shown here is derived from an EMBL/GenBank/DDBJ whole genome shotgun (WGS) entry which is preliminary data.</text>
</comment>
<protein>
    <submittedName>
        <fullName evidence="2">Acetylpolyamine aminohydrolase</fullName>
    </submittedName>
</protein>
<keyword evidence="2" id="KW-0378">Hydrolase</keyword>
<accession>A0A225UE36</accession>
<keyword evidence="3" id="KW-1185">Reference proteome</keyword>
<dbReference type="AlphaFoldDB" id="A0A225UE36"/>
<reference evidence="3" key="1">
    <citation type="submission" date="2017-03" db="EMBL/GenBank/DDBJ databases">
        <title>Phytopthora megakarya and P. palmivora, two closely related causual agents of cacao black pod achieved similar genome size and gene model numbers by different mechanisms.</title>
        <authorList>
            <person name="Ali S."/>
            <person name="Shao J."/>
            <person name="Larry D.J."/>
            <person name="Kronmiller B."/>
            <person name="Shen D."/>
            <person name="Strem M.D."/>
            <person name="Melnick R.L."/>
            <person name="Guiltinan M.J."/>
            <person name="Tyler B.M."/>
            <person name="Meinhardt L.W."/>
            <person name="Bailey B.A."/>
        </authorList>
    </citation>
    <scope>NUCLEOTIDE SEQUENCE [LARGE SCALE GENOMIC DNA]</scope>
    <source>
        <strain evidence="3">zdho120</strain>
    </source>
</reference>
<sequence>MRLHEGVWVFAEHHGNEYAREYATFRSNAEDAYANVATHVTDVLASAIGISRFELEPLSSDELPSAEFVKARMAKVFERSSFHSKKLNNNLVGLIWTSHGVAETPRRMGLRRSFSKTRSSEPDGLGLA</sequence>
<evidence type="ECO:0000313" key="2">
    <source>
        <dbReference type="EMBL" id="OWY91268.1"/>
    </source>
</evidence>
<name>A0A225UE36_9STRA</name>
<organism evidence="2 3">
    <name type="scientific">Phytophthora megakarya</name>
    <dbReference type="NCBI Taxonomy" id="4795"/>
    <lineage>
        <taxon>Eukaryota</taxon>
        <taxon>Sar</taxon>
        <taxon>Stramenopiles</taxon>
        <taxon>Oomycota</taxon>
        <taxon>Peronosporomycetes</taxon>
        <taxon>Peronosporales</taxon>
        <taxon>Peronosporaceae</taxon>
        <taxon>Phytophthora</taxon>
    </lineage>
</organism>
<evidence type="ECO:0000313" key="3">
    <source>
        <dbReference type="Proteomes" id="UP000198211"/>
    </source>
</evidence>
<proteinExistence type="predicted"/>
<dbReference type="GO" id="GO:0016787">
    <property type="term" value="F:hydrolase activity"/>
    <property type="evidence" value="ECO:0007669"/>
    <property type="project" value="UniProtKB-KW"/>
</dbReference>
<dbReference type="EMBL" id="NBNE01020657">
    <property type="protein sequence ID" value="OWY91268.1"/>
    <property type="molecule type" value="Genomic_DNA"/>
</dbReference>
<feature type="region of interest" description="Disordered" evidence="1">
    <location>
        <begin position="107"/>
        <end position="128"/>
    </location>
</feature>
<gene>
    <name evidence="2" type="ORF">PHMEG_00040223</name>
</gene>
<dbReference type="Proteomes" id="UP000198211">
    <property type="component" value="Unassembled WGS sequence"/>
</dbReference>